<proteinExistence type="predicted"/>
<dbReference type="PANTHER" id="PTHR38815">
    <property type="entry name" value="HYPOTHETICAL MEMBRANE PROTEIN, CONSERVED, DUF373 FAMILY"/>
    <property type="match status" value="1"/>
</dbReference>
<dbReference type="PANTHER" id="PTHR38815:SF1">
    <property type="entry name" value="DUF373 FAMILY PROTEIN"/>
    <property type="match status" value="1"/>
</dbReference>
<feature type="transmembrane region" description="Helical" evidence="1">
    <location>
        <begin position="358"/>
        <end position="379"/>
    </location>
</feature>
<dbReference type="GeneID" id="1444884"/>
<feature type="transmembrane region" description="Helical" evidence="1">
    <location>
        <begin position="244"/>
        <end position="267"/>
    </location>
</feature>
<keyword evidence="3" id="KW-1185">Reference proteome</keyword>
<dbReference type="Pfam" id="PF04123">
    <property type="entry name" value="DUF373"/>
    <property type="match status" value="1"/>
</dbReference>
<keyword evidence="1" id="KW-1133">Transmembrane helix</keyword>
<feature type="transmembrane region" description="Helical" evidence="1">
    <location>
        <begin position="279"/>
        <end position="302"/>
    </location>
</feature>
<protein>
    <recommendedName>
        <fullName evidence="4">DUF373 family protein</fullName>
    </recommendedName>
</protein>
<dbReference type="RefSeq" id="WP_010865960.1">
    <property type="nucleotide sequence ID" value="NC_000854.2"/>
</dbReference>
<feature type="transmembrane region" description="Helical" evidence="1">
    <location>
        <begin position="314"/>
        <end position="338"/>
    </location>
</feature>
<feature type="transmembrane region" description="Helical" evidence="1">
    <location>
        <begin position="177"/>
        <end position="197"/>
    </location>
</feature>
<dbReference type="InterPro" id="IPR007254">
    <property type="entry name" value="DUF373"/>
</dbReference>
<evidence type="ECO:0000313" key="2">
    <source>
        <dbReference type="EMBL" id="BAA79749.2"/>
    </source>
</evidence>
<organism evidence="2 3">
    <name type="scientific">Aeropyrum pernix (strain ATCC 700893 / DSM 11879 / JCM 9820 / NBRC 100138 / K1)</name>
    <dbReference type="NCBI Taxonomy" id="272557"/>
    <lineage>
        <taxon>Archaea</taxon>
        <taxon>Thermoproteota</taxon>
        <taxon>Thermoprotei</taxon>
        <taxon>Desulfurococcales</taxon>
        <taxon>Desulfurococcaceae</taxon>
        <taxon>Aeropyrum</taxon>
    </lineage>
</organism>
<dbReference type="AlphaFoldDB" id="Q9YDZ8"/>
<evidence type="ECO:0000256" key="1">
    <source>
        <dbReference type="SAM" id="Phobius"/>
    </source>
</evidence>
<evidence type="ECO:0008006" key="4">
    <source>
        <dbReference type="Google" id="ProtNLM"/>
    </source>
</evidence>
<dbReference type="STRING" id="272557.APE_0771.1"/>
<dbReference type="Proteomes" id="UP000002518">
    <property type="component" value="Chromosome"/>
</dbReference>
<keyword evidence="1" id="KW-0472">Membrane</keyword>
<name>Q9YDZ8_AERPE</name>
<dbReference type="EMBL" id="BA000002">
    <property type="protein sequence ID" value="BAA79749.2"/>
    <property type="molecule type" value="Genomic_DNA"/>
</dbReference>
<dbReference type="PIR" id="E72668">
    <property type="entry name" value="E72668"/>
</dbReference>
<evidence type="ECO:0000313" key="3">
    <source>
        <dbReference type="Proteomes" id="UP000002518"/>
    </source>
</evidence>
<sequence>MASAVSGQRQVGSELEEKAGRALVIVVDLDDDVGETLGESVIVGYDRVLEAAVRFAIERPDDADANTMFAGLRLYRKLKGEYGDVEIAVVGGSRRLGVEAQRNLRERVASIVSEMGPDVDIYIVGDGGEEALASHILRGVGRVAGIESVIVSQHLGIESNYMLIAKYLRKAVTDPHYSTLVLGVPGLVISVAALLMLAGFFSLALKISLLIVGLAMVVYGFKLDDTVRTSLQSFVEELREAPHIRLGGLAVMTLLLLLGVSLTYISYVSEGATSAIVSLLTYTIPLSMAGVMMYIIISRIIVGATEGRVDLSKNIAMLSMLGFTALAFYDLGASLRLVLESGQPVIANVIDAVASSRFIQYIIVGTGLASLTELISRALREARE</sequence>
<dbReference type="EnsemblBacteria" id="BAA79749">
    <property type="protein sequence ID" value="BAA79749"/>
    <property type="gene ID" value="APE_0771.1"/>
</dbReference>
<dbReference type="KEGG" id="ape:APE_0771.1"/>
<gene>
    <name evidence="2" type="ordered locus">APE_0771.1</name>
</gene>
<reference evidence="2 3" key="1">
    <citation type="journal article" date="1999" name="DNA Res.">
        <title>Complete genome sequence of an aerobic hyper-thermophilic crenarchaeon, Aeropyrum pernix K1.</title>
        <authorList>
            <person name="Kawarabayasi Y."/>
            <person name="Hino Y."/>
            <person name="Horikawa H."/>
            <person name="Yamazaki S."/>
            <person name="Haikawa Y."/>
            <person name="Jin-no K."/>
            <person name="Takahashi M."/>
            <person name="Sekine M."/>
            <person name="Baba S."/>
            <person name="Ankai A."/>
            <person name="Kosugi H."/>
            <person name="Hosoyama A."/>
            <person name="Fukui S."/>
            <person name="Nagai Y."/>
            <person name="Nishijima K."/>
            <person name="Nakazawa H."/>
            <person name="Takamiya M."/>
            <person name="Masuda S."/>
            <person name="Funahashi T."/>
            <person name="Tanaka T."/>
            <person name="Kudoh Y."/>
            <person name="Yamazaki J."/>
            <person name="Kushida N."/>
            <person name="Oguchi A."/>
            <person name="Aoki K."/>
            <person name="Kubota K."/>
            <person name="Nakamura Y."/>
            <person name="Nomura N."/>
            <person name="Sako Y."/>
            <person name="Kikuchi H."/>
        </authorList>
    </citation>
    <scope>NUCLEOTIDE SEQUENCE [LARGE SCALE GENOMIC DNA]</scope>
    <source>
        <strain evidence="3">ATCC 700893 / DSM 11879 / JCM 9820 / NBRC 100138 / K1</strain>
    </source>
</reference>
<keyword evidence="1" id="KW-0812">Transmembrane</keyword>
<accession>Q9YDZ8</accession>
<feature type="transmembrane region" description="Helical" evidence="1">
    <location>
        <begin position="203"/>
        <end position="223"/>
    </location>
</feature>
<dbReference type="eggNOG" id="arCOG04151">
    <property type="taxonomic scope" value="Archaea"/>
</dbReference>